<dbReference type="InterPro" id="IPR036371">
    <property type="entry name" value="TPK_B1-bd_sf"/>
</dbReference>
<dbReference type="GO" id="GO:0006772">
    <property type="term" value="P:thiamine metabolic process"/>
    <property type="evidence" value="ECO:0007669"/>
    <property type="project" value="InterPro"/>
</dbReference>
<dbReference type="PANTHER" id="PTHR13622">
    <property type="entry name" value="THIAMIN PYROPHOSPHOKINASE"/>
    <property type="match status" value="1"/>
</dbReference>
<dbReference type="SUPFAM" id="SSF63999">
    <property type="entry name" value="Thiamin pyrophosphokinase, catalytic domain"/>
    <property type="match status" value="1"/>
</dbReference>
<dbReference type="PANTHER" id="PTHR13622:SF8">
    <property type="entry name" value="THIAMIN PYROPHOSPHOKINASE 1"/>
    <property type="match status" value="1"/>
</dbReference>
<reference evidence="10" key="1">
    <citation type="submission" date="2020-03" db="EMBL/GenBank/DDBJ databases">
        <title>FDA dAtabase for Regulatory Grade micrObial Sequences (FDA-ARGOS): Supporting development and validation of Infectious Disease Dx tests.</title>
        <authorList>
            <person name="Campos J."/>
            <person name="Goldberg B."/>
            <person name="Tallon L."/>
            <person name="Sadzewicz L."/>
            <person name="Vavikolanu K."/>
            <person name="Mehta A."/>
            <person name="Aluvathingal J."/>
            <person name="Nadendla S."/>
            <person name="Nandy P."/>
            <person name="Geyer C."/>
            <person name="Yan Y."/>
            <person name="Sichtig H."/>
        </authorList>
    </citation>
    <scope>NUCLEOTIDE SEQUENCE [LARGE SCALE GENOMIC DNA]</scope>
    <source>
        <strain evidence="10">FDAARGOS_652</strain>
    </source>
</reference>
<keyword evidence="6 7" id="KW-0067">ATP-binding</keyword>
<dbReference type="GO" id="GO:0004788">
    <property type="term" value="F:thiamine diphosphokinase activity"/>
    <property type="evidence" value="ECO:0007669"/>
    <property type="project" value="UniProtKB-UniRule"/>
</dbReference>
<dbReference type="CDD" id="cd07995">
    <property type="entry name" value="TPK"/>
    <property type="match status" value="1"/>
</dbReference>
<dbReference type="AlphaFoldDB" id="A0A8X7T8P3"/>
<evidence type="ECO:0000256" key="7">
    <source>
        <dbReference type="PIRNR" id="PIRNR031057"/>
    </source>
</evidence>
<comment type="catalytic activity">
    <reaction evidence="7">
        <text>thiamine + ATP = thiamine diphosphate + AMP + H(+)</text>
        <dbReference type="Rhea" id="RHEA:11576"/>
        <dbReference type="ChEBI" id="CHEBI:15378"/>
        <dbReference type="ChEBI" id="CHEBI:18385"/>
        <dbReference type="ChEBI" id="CHEBI:30616"/>
        <dbReference type="ChEBI" id="CHEBI:58937"/>
        <dbReference type="ChEBI" id="CHEBI:456215"/>
    </reaction>
</comment>
<organism evidence="10 11">
    <name type="scientific">Candida parapsilosis</name>
    <name type="common">Yeast</name>
    <dbReference type="NCBI Taxonomy" id="5480"/>
    <lineage>
        <taxon>Eukaryota</taxon>
        <taxon>Fungi</taxon>
        <taxon>Dikarya</taxon>
        <taxon>Ascomycota</taxon>
        <taxon>Saccharomycotina</taxon>
        <taxon>Pichiomycetes</taxon>
        <taxon>Debaryomycetaceae</taxon>
        <taxon>Candida/Lodderomyces clade</taxon>
        <taxon>Candida</taxon>
    </lineage>
</organism>
<evidence type="ECO:0000256" key="6">
    <source>
        <dbReference type="ARBA" id="ARBA00022840"/>
    </source>
</evidence>
<dbReference type="EC" id="2.7.6.2" evidence="7"/>
<name>A0A8X7T8P3_CANPA</name>
<dbReference type="NCBIfam" id="TIGR01378">
    <property type="entry name" value="thi_PPkinase"/>
    <property type="match status" value="1"/>
</dbReference>
<evidence type="ECO:0000256" key="4">
    <source>
        <dbReference type="ARBA" id="ARBA00022741"/>
    </source>
</evidence>
<comment type="similarity">
    <text evidence="2 7">Belongs to the thiamine pyrophosphokinase family.</text>
</comment>
<dbReference type="PIRSF" id="PIRSF031057">
    <property type="entry name" value="Thiamin_pyrophosphokinase"/>
    <property type="match status" value="1"/>
</dbReference>
<feature type="region of interest" description="Disordered" evidence="8">
    <location>
        <begin position="1"/>
        <end position="21"/>
    </location>
</feature>
<dbReference type="GO" id="GO:0030975">
    <property type="term" value="F:thiamine binding"/>
    <property type="evidence" value="ECO:0007669"/>
    <property type="project" value="UniProtKB-UniRule"/>
</dbReference>
<comment type="pathway">
    <text evidence="1 7">Cofactor biosynthesis; thiamine diphosphate biosynthesis; thiamine diphosphate from thiamine: step 1/1.</text>
</comment>
<evidence type="ECO:0000313" key="11">
    <source>
        <dbReference type="Proteomes" id="UP000590412"/>
    </source>
</evidence>
<keyword evidence="5 7" id="KW-0418">Kinase</keyword>
<dbReference type="SMART" id="SM00983">
    <property type="entry name" value="TPK_B1_binding"/>
    <property type="match status" value="1"/>
</dbReference>
<dbReference type="GO" id="GO:0009229">
    <property type="term" value="P:thiamine diphosphate biosynthetic process"/>
    <property type="evidence" value="ECO:0007669"/>
    <property type="project" value="UniProtKB-UniRule"/>
</dbReference>
<dbReference type="InterPro" id="IPR006282">
    <property type="entry name" value="Thi_PPkinase"/>
</dbReference>
<dbReference type="SUPFAM" id="SSF63862">
    <property type="entry name" value="Thiamin pyrophosphokinase, substrate-binding domain"/>
    <property type="match status" value="1"/>
</dbReference>
<accession>A0A8X7T8P3</accession>
<protein>
    <recommendedName>
        <fullName evidence="7">Thiamine pyrophosphokinase</fullName>
        <ecNumber evidence="7">2.7.6.2</ecNumber>
    </recommendedName>
</protein>
<sequence length="303" mass="34686">MSEQGEVFERPDTVAVDPPSKRHHTIEPFAFLTSVKENEKKHNVLLISNQPFKINLKAIWVHCGLVVCSDGGANRLFDSFSNDQEREDYLPSYIVGDFDSLRDNVKDFYQSKGVKIIPQYGQYSNDFQKSIRCVQLHFSLLEQGRQWPYIDDDDGLKEIWENEMGGTSDIQIHIYALSVIGGRFDQSVQSINQLYILHQTEPNLHLFFITNDDLIFLLYKGVNYVTYPDRTVFCKDTSSPPLCGLLPLGNKSVVLNSFGFRYDIKNWLTEMMGQVSSSNRVVGEKGFIVECSEDITMNIELNL</sequence>
<keyword evidence="3 7" id="KW-0808">Transferase</keyword>
<evidence type="ECO:0000256" key="1">
    <source>
        <dbReference type="ARBA" id="ARBA00005078"/>
    </source>
</evidence>
<feature type="domain" description="Thiamin pyrophosphokinase thiamin-binding" evidence="9">
    <location>
        <begin position="221"/>
        <end position="295"/>
    </location>
</feature>
<dbReference type="InterPro" id="IPR016966">
    <property type="entry name" value="Thiamin_pyrophosphokinase_euk"/>
</dbReference>
<dbReference type="GO" id="GO:0005524">
    <property type="term" value="F:ATP binding"/>
    <property type="evidence" value="ECO:0007669"/>
    <property type="project" value="UniProtKB-UniRule"/>
</dbReference>
<gene>
    <name evidence="10" type="ORF">FOB60_005343</name>
</gene>
<dbReference type="Gene3D" id="2.60.120.320">
    <property type="entry name" value="Thiamin pyrophosphokinase, thiamin-binding domain"/>
    <property type="match status" value="1"/>
</dbReference>
<comment type="caution">
    <text evidence="10">The sequence shown here is derived from an EMBL/GenBank/DDBJ whole genome shotgun (WGS) entry which is preliminary data.</text>
</comment>
<dbReference type="Pfam" id="PF04265">
    <property type="entry name" value="TPK_B1_binding"/>
    <property type="match status" value="1"/>
</dbReference>
<evidence type="ECO:0000256" key="8">
    <source>
        <dbReference type="SAM" id="MobiDB-lite"/>
    </source>
</evidence>
<evidence type="ECO:0000256" key="3">
    <source>
        <dbReference type="ARBA" id="ARBA00022679"/>
    </source>
</evidence>
<dbReference type="Pfam" id="PF04263">
    <property type="entry name" value="TPK_catalytic"/>
    <property type="match status" value="1"/>
</dbReference>
<keyword evidence="4 7" id="KW-0547">Nucleotide-binding</keyword>
<dbReference type="InterPro" id="IPR036759">
    <property type="entry name" value="TPK_catalytic_sf"/>
</dbReference>
<dbReference type="Proteomes" id="UP000590412">
    <property type="component" value="Unassembled WGS sequence"/>
</dbReference>
<evidence type="ECO:0000313" key="10">
    <source>
        <dbReference type="EMBL" id="KAF6044250.1"/>
    </source>
</evidence>
<dbReference type="GO" id="GO:0016301">
    <property type="term" value="F:kinase activity"/>
    <property type="evidence" value="ECO:0007669"/>
    <property type="project" value="UniProtKB-UniRule"/>
</dbReference>
<dbReference type="InterPro" id="IPR007373">
    <property type="entry name" value="Thiamin_PyroPKinase_B1-bd"/>
</dbReference>
<evidence type="ECO:0000256" key="5">
    <source>
        <dbReference type="ARBA" id="ARBA00022777"/>
    </source>
</evidence>
<dbReference type="Gene3D" id="3.40.50.10240">
    <property type="entry name" value="Thiamin pyrophosphokinase, catalytic domain"/>
    <property type="match status" value="1"/>
</dbReference>
<proteinExistence type="inferred from homology"/>
<dbReference type="EMBL" id="JABWAB010000011">
    <property type="protein sequence ID" value="KAF6044250.1"/>
    <property type="molecule type" value="Genomic_DNA"/>
</dbReference>
<evidence type="ECO:0000256" key="2">
    <source>
        <dbReference type="ARBA" id="ARBA00006785"/>
    </source>
</evidence>
<evidence type="ECO:0000259" key="9">
    <source>
        <dbReference type="SMART" id="SM00983"/>
    </source>
</evidence>
<dbReference type="OrthoDB" id="25149at2759"/>
<dbReference type="InterPro" id="IPR007371">
    <property type="entry name" value="TPK_catalytic"/>
</dbReference>